<reference key="1">
    <citation type="submission" date="2010-11" db="EMBL/GenBank/DDBJ databases">
        <title>The complete sequence of chromosome of Isophaera pallida ATCC 43644.</title>
        <authorList>
            <consortium name="US DOE Joint Genome Institute (JGI-PGF)"/>
            <person name="Lucas S."/>
            <person name="Copeland A."/>
            <person name="Lapidus A."/>
            <person name="Bruce D."/>
            <person name="Goodwin L."/>
            <person name="Pitluck S."/>
            <person name="Kyrpides N."/>
            <person name="Mavromatis K."/>
            <person name="Pagani I."/>
            <person name="Ivanova N."/>
            <person name="Saunders E."/>
            <person name="Brettin T."/>
            <person name="Detter J.C."/>
            <person name="Han C."/>
            <person name="Tapia R."/>
            <person name="Land M."/>
            <person name="Hauser L."/>
            <person name="Markowitz V."/>
            <person name="Cheng J.-F."/>
            <person name="Hugenholtz P."/>
            <person name="Woyke T."/>
            <person name="Wu D."/>
            <person name="Eisen J.A."/>
        </authorList>
    </citation>
    <scope>NUCLEOTIDE SEQUENCE</scope>
    <source>
        <strain>ATCC 43644</strain>
    </source>
</reference>
<dbReference type="EMBL" id="CP002353">
    <property type="protein sequence ID" value="ADV61510.1"/>
    <property type="molecule type" value="Genomic_DNA"/>
</dbReference>
<feature type="transmembrane region" description="Helical" evidence="1">
    <location>
        <begin position="281"/>
        <end position="305"/>
    </location>
</feature>
<keyword evidence="1" id="KW-0472">Membrane</keyword>
<keyword evidence="1" id="KW-0812">Transmembrane</keyword>
<evidence type="ECO:0000256" key="1">
    <source>
        <dbReference type="SAM" id="Phobius"/>
    </source>
</evidence>
<sequence length="338" mass="35943">MRVRLAFPCLTWIHRGPASRTSLGIALIWGLLTLAPTSAQADVKTRLYDKLMELIVTKARVTGRETSEATGSMALRATNQSFETMLRNYNDLTTQAAARGGRAMNSPSELGLDQRFKALSKGDAQLAEAFARLAPAEKKMLVELGETAGDLVRATPGNPAALIDSLGPQGLAAVRAYGPDVAEVIVREGPEAIDVLRKTGRPGWEFYTNTILAHRKKLAAAGVLSLYLANPEQFVDSVGHVTEYGARVLAEAGVAVAGAVASGAMTGLEGVIEQRLGLTGWLTRILGLFAALTVAVMALLVLVGLPLRTALTPILWPIQWLRRRGRSANPSIGASGRA</sequence>
<name>E8R306_ISOPI</name>
<dbReference type="RefSeq" id="WP_013563799.1">
    <property type="nucleotide sequence ID" value="NC_014962.1"/>
</dbReference>
<protein>
    <submittedName>
        <fullName evidence="2">Uncharacterized protein</fullName>
    </submittedName>
</protein>
<proteinExistence type="predicted"/>
<dbReference type="eggNOG" id="ENOG5033V8P">
    <property type="taxonomic scope" value="Bacteria"/>
</dbReference>
<dbReference type="InParanoid" id="E8R306"/>
<gene>
    <name evidence="2" type="ordered locus">Isop_0921</name>
</gene>
<dbReference type="HOGENOM" id="CLU_847039_0_0_0"/>
<dbReference type="KEGG" id="ipa:Isop_0921"/>
<dbReference type="Proteomes" id="UP000008631">
    <property type="component" value="Chromosome"/>
</dbReference>
<keyword evidence="3" id="KW-1185">Reference proteome</keyword>
<organism evidence="2 3">
    <name type="scientific">Isosphaera pallida (strain ATCC 43644 / DSM 9630 / IS1B)</name>
    <dbReference type="NCBI Taxonomy" id="575540"/>
    <lineage>
        <taxon>Bacteria</taxon>
        <taxon>Pseudomonadati</taxon>
        <taxon>Planctomycetota</taxon>
        <taxon>Planctomycetia</taxon>
        <taxon>Isosphaerales</taxon>
        <taxon>Isosphaeraceae</taxon>
        <taxon>Isosphaera</taxon>
    </lineage>
</organism>
<accession>E8R306</accession>
<dbReference type="AlphaFoldDB" id="E8R306"/>
<keyword evidence="1" id="KW-1133">Transmembrane helix</keyword>
<evidence type="ECO:0000313" key="3">
    <source>
        <dbReference type="Proteomes" id="UP000008631"/>
    </source>
</evidence>
<evidence type="ECO:0000313" key="2">
    <source>
        <dbReference type="EMBL" id="ADV61510.1"/>
    </source>
</evidence>
<dbReference type="OrthoDB" id="266711at2"/>
<dbReference type="STRING" id="575540.Isop_0921"/>
<reference evidence="2 3" key="2">
    <citation type="journal article" date="2011" name="Stand. Genomic Sci.">
        <title>Complete genome sequence of Isosphaera pallida type strain (IS1B).</title>
        <authorList>
            <consortium name="US DOE Joint Genome Institute (JGI-PGF)"/>
            <person name="Goker M."/>
            <person name="Cleland D."/>
            <person name="Saunders E."/>
            <person name="Lapidus A."/>
            <person name="Nolan M."/>
            <person name="Lucas S."/>
            <person name="Hammon N."/>
            <person name="Deshpande S."/>
            <person name="Cheng J.F."/>
            <person name="Tapia R."/>
            <person name="Han C."/>
            <person name="Goodwin L."/>
            <person name="Pitluck S."/>
            <person name="Liolios K."/>
            <person name="Pagani I."/>
            <person name="Ivanova N."/>
            <person name="Mavromatis K."/>
            <person name="Pati A."/>
            <person name="Chen A."/>
            <person name="Palaniappan K."/>
            <person name="Land M."/>
            <person name="Hauser L."/>
            <person name="Chang Y.J."/>
            <person name="Jeffries C.D."/>
            <person name="Detter J.C."/>
            <person name="Beck B."/>
            <person name="Woyke T."/>
            <person name="Bristow J."/>
            <person name="Eisen J.A."/>
            <person name="Markowitz V."/>
            <person name="Hugenholtz P."/>
            <person name="Kyrpides N.C."/>
            <person name="Klenk H.P."/>
        </authorList>
    </citation>
    <scope>NUCLEOTIDE SEQUENCE [LARGE SCALE GENOMIC DNA]</scope>
    <source>
        <strain evidence="3">ATCC 43644 / DSM 9630 / IS1B</strain>
    </source>
</reference>